<proteinExistence type="inferred from homology"/>
<protein>
    <submittedName>
        <fullName evidence="4">Uncharacterized protein</fullName>
    </submittedName>
</protein>
<dbReference type="InterPro" id="IPR023296">
    <property type="entry name" value="Glyco_hydro_beta-prop_sf"/>
</dbReference>
<dbReference type="AlphaFoldDB" id="A0A1C7H6D8"/>
<dbReference type="PIRSF" id="PIRSF016202">
    <property type="entry name" value="PH1107"/>
    <property type="match status" value="1"/>
</dbReference>
<comment type="similarity">
    <text evidence="3">Belongs to the glycosyl hydrolase 130 family.</text>
</comment>
<reference evidence="5" key="1">
    <citation type="submission" date="2016-04" db="EMBL/GenBank/DDBJ databases">
        <title>Complete Genome Sequences of Twelve Strains of a Stable Defined Moderately Diverse Mouse Microbiota 2 (sDMDMm2).</title>
        <authorList>
            <person name="Uchimura Y."/>
            <person name="Wyss M."/>
            <person name="Brugiroux S."/>
            <person name="Limenitakis J.P."/>
            <person name="Stecher B."/>
            <person name="McCoy K.D."/>
            <person name="Macpherson A.J."/>
        </authorList>
    </citation>
    <scope>NUCLEOTIDE SEQUENCE [LARGE SCALE GENOMIC DNA]</scope>
    <source>
        <strain evidence="5">I48</strain>
    </source>
</reference>
<dbReference type="EMBL" id="CP015401">
    <property type="protein sequence ID" value="ANU59127.1"/>
    <property type="molecule type" value="Genomic_DNA"/>
</dbReference>
<evidence type="ECO:0000256" key="3">
    <source>
        <dbReference type="ARBA" id="ARBA00024356"/>
    </source>
</evidence>
<dbReference type="Pfam" id="PF04041">
    <property type="entry name" value="Glyco_hydro_130"/>
    <property type="match status" value="1"/>
</dbReference>
<dbReference type="PANTHER" id="PTHR34106:SF5">
    <property type="entry name" value="GLYCOSIDASE"/>
    <property type="match status" value="1"/>
</dbReference>
<dbReference type="SUPFAM" id="SSF75005">
    <property type="entry name" value="Arabinanase/levansucrase/invertase"/>
    <property type="match status" value="1"/>
</dbReference>
<dbReference type="OrthoDB" id="2534034at2"/>
<dbReference type="InterPro" id="IPR007184">
    <property type="entry name" value="Mannoside_phosphorylase"/>
</dbReference>
<organism evidence="4 5">
    <name type="scientific">Bacteroides caecimuris</name>
    <dbReference type="NCBI Taxonomy" id="1796613"/>
    <lineage>
        <taxon>Bacteria</taxon>
        <taxon>Pseudomonadati</taxon>
        <taxon>Bacteroidota</taxon>
        <taxon>Bacteroidia</taxon>
        <taxon>Bacteroidales</taxon>
        <taxon>Bacteroidaceae</taxon>
        <taxon>Bacteroides</taxon>
    </lineage>
</organism>
<evidence type="ECO:0000313" key="5">
    <source>
        <dbReference type="Proteomes" id="UP000092631"/>
    </source>
</evidence>
<dbReference type="GeneID" id="82188936"/>
<name>A0A1C7H6D8_9BACE</name>
<keyword evidence="1" id="KW-0328">Glycosyltransferase</keyword>
<dbReference type="Gene3D" id="2.115.10.20">
    <property type="entry name" value="Glycosyl hydrolase domain, family 43"/>
    <property type="match status" value="1"/>
</dbReference>
<keyword evidence="5" id="KW-1185">Reference proteome</keyword>
<dbReference type="GO" id="GO:0016757">
    <property type="term" value="F:glycosyltransferase activity"/>
    <property type="evidence" value="ECO:0007669"/>
    <property type="project" value="UniProtKB-KW"/>
</dbReference>
<dbReference type="Proteomes" id="UP000092631">
    <property type="component" value="Chromosome"/>
</dbReference>
<evidence type="ECO:0000256" key="2">
    <source>
        <dbReference type="ARBA" id="ARBA00022679"/>
    </source>
</evidence>
<dbReference type="CDD" id="cd18610">
    <property type="entry name" value="GH130_BT3780-like"/>
    <property type="match status" value="1"/>
</dbReference>
<accession>A0A1C7H6D8</accession>
<keyword evidence="2" id="KW-0808">Transferase</keyword>
<dbReference type="KEGG" id="bcae:A4V03_17495"/>
<sequence>MKFKLIIGTIMVSVCGLTDIPFLDTTPKETQDKHWVLGPFVRPDGANPVISPQPTEFHCPMQKQPVKWEESDTFNPAATVKDGKIVVLYRAEDRSAQGIGKRTSRIGYAESKDGVTMTRLDAPVLFPADDEFADLDNPGGCEDPRVAMTEDGLYVMLYTAWNRKKARLSVATSRDLKNWTKHGLAFGKAYDGRFANLFCKSASVLTKLKGSKLVIDKVDGKYFMYWGEYAVYAATSDNLIDWYPVLDEKNELKQLARPRKGHFDCQMTECGPPAIRTKNGIVLLYNGKNAGKDRDTDYPAGAYCAGQMLFDNDDPCKLLDRLDKPFFVPEAPFEKSGQYKDGTVFIEGLAYHRKKLYLYYGCADSQVAVAVCDDVKKIKVKKIKVK</sequence>
<dbReference type="RefSeq" id="WP_065539792.1">
    <property type="nucleotide sequence ID" value="NZ_CAPDLJ010000004.1"/>
</dbReference>
<gene>
    <name evidence="4" type="ORF">A4V03_17495</name>
</gene>
<dbReference type="PANTHER" id="PTHR34106">
    <property type="entry name" value="GLYCOSIDASE"/>
    <property type="match status" value="1"/>
</dbReference>
<evidence type="ECO:0000256" key="1">
    <source>
        <dbReference type="ARBA" id="ARBA00022676"/>
    </source>
</evidence>
<evidence type="ECO:0000313" key="4">
    <source>
        <dbReference type="EMBL" id="ANU59127.1"/>
    </source>
</evidence>